<dbReference type="PANTHER" id="PTHR30012:SF0">
    <property type="entry name" value="TYPE II SECRETION SYSTEM PROTEIN F-RELATED"/>
    <property type="match status" value="1"/>
</dbReference>
<accession>A0A3D8IZ57</accession>
<dbReference type="Pfam" id="PF00482">
    <property type="entry name" value="T2SSF"/>
    <property type="match status" value="2"/>
</dbReference>
<evidence type="ECO:0000256" key="1">
    <source>
        <dbReference type="ARBA" id="ARBA00004651"/>
    </source>
</evidence>
<evidence type="ECO:0000256" key="6">
    <source>
        <dbReference type="ARBA" id="ARBA00023136"/>
    </source>
</evidence>
<comment type="subcellular location">
    <subcellularLocation>
        <location evidence="1">Cell membrane</location>
        <topology evidence="1">Multi-pass membrane protein</topology>
    </subcellularLocation>
</comment>
<dbReference type="Gene3D" id="1.20.81.30">
    <property type="entry name" value="Type II secretion system (T2SS), domain F"/>
    <property type="match status" value="2"/>
</dbReference>
<dbReference type="AlphaFoldDB" id="A0A3D8IZ57"/>
<name>A0A3D8IZ57_9HELI</name>
<evidence type="ECO:0000256" key="4">
    <source>
        <dbReference type="ARBA" id="ARBA00022692"/>
    </source>
</evidence>
<evidence type="ECO:0000259" key="8">
    <source>
        <dbReference type="Pfam" id="PF00482"/>
    </source>
</evidence>
<evidence type="ECO:0000256" key="7">
    <source>
        <dbReference type="SAM" id="Phobius"/>
    </source>
</evidence>
<sequence length="389" mass="43152">MRYKIKYLQANQLKETTLKAQSPQEAKDILIAQGYIPLEIQELPTLTNLLPISSKEIIASLWQLSLMISASIPLSQSLNLLKDHCPNAKLKRIFASIENSVENGVSLPEAFAPYVHIFGDLSLAMISSGSKSGNLSHTLKLLINELKIKEKNQKAIKKALFYPSIVLFSTLACFAFVLIFVLPNFAQIFAQNSISLPLSTRFLFALSHFFSQYSLSFFLAVLGGVGMFILWIKSKKGRAQDLLLALPYIGEIFKSSYIQRYCLSLEILLNSGIPLLQSHIIAQSSFSSSKISNALCLTQEALKNGKSLCASLKESKLFTPLDLALLQIAQHSGKVEEILNILSKEYAEKMQERIEKIIAVLEPLLTLLLGGFILLLALGIFVPIWEMGA</sequence>
<feature type="transmembrane region" description="Helical" evidence="7">
    <location>
        <begin position="357"/>
        <end position="385"/>
    </location>
</feature>
<dbReference type="OrthoDB" id="5323429at2"/>
<dbReference type="InterPro" id="IPR003004">
    <property type="entry name" value="GspF/PilC"/>
</dbReference>
<evidence type="ECO:0000256" key="2">
    <source>
        <dbReference type="ARBA" id="ARBA00005745"/>
    </source>
</evidence>
<dbReference type="RefSeq" id="WP_104723428.1">
    <property type="nucleotide sequence ID" value="NZ_FZNE01000002.1"/>
</dbReference>
<proteinExistence type="inferred from homology"/>
<feature type="domain" description="Type II secretion system protein GspF" evidence="8">
    <location>
        <begin position="63"/>
        <end position="183"/>
    </location>
</feature>
<organism evidence="9 10">
    <name type="scientific">Helicobacter cholecystus</name>
    <dbReference type="NCBI Taxonomy" id="45498"/>
    <lineage>
        <taxon>Bacteria</taxon>
        <taxon>Pseudomonadati</taxon>
        <taxon>Campylobacterota</taxon>
        <taxon>Epsilonproteobacteria</taxon>
        <taxon>Campylobacterales</taxon>
        <taxon>Helicobacteraceae</taxon>
        <taxon>Helicobacter</taxon>
    </lineage>
</organism>
<dbReference type="InterPro" id="IPR042094">
    <property type="entry name" value="T2SS_GspF_sf"/>
</dbReference>
<keyword evidence="3" id="KW-1003">Cell membrane</keyword>
<feature type="domain" description="Type II secretion system protein GspF" evidence="8">
    <location>
        <begin position="264"/>
        <end position="383"/>
    </location>
</feature>
<dbReference type="EMBL" id="NXLU01000001">
    <property type="protein sequence ID" value="RDU69841.1"/>
    <property type="molecule type" value="Genomic_DNA"/>
</dbReference>
<evidence type="ECO:0000256" key="5">
    <source>
        <dbReference type="ARBA" id="ARBA00022989"/>
    </source>
</evidence>
<reference evidence="9 10" key="1">
    <citation type="submission" date="2018-04" db="EMBL/GenBank/DDBJ databases">
        <title>Novel Campyloabacter and Helicobacter Species and Strains.</title>
        <authorList>
            <person name="Mannion A.J."/>
            <person name="Shen Z."/>
            <person name="Fox J.G."/>
        </authorList>
    </citation>
    <scope>NUCLEOTIDE SEQUENCE [LARGE SCALE GENOMIC DNA]</scope>
    <source>
        <strain evidence="9 10">ATCC 700242</strain>
    </source>
</reference>
<evidence type="ECO:0000313" key="10">
    <source>
        <dbReference type="Proteomes" id="UP000257067"/>
    </source>
</evidence>
<gene>
    <name evidence="9" type="ORF">CQA62_00025</name>
</gene>
<evidence type="ECO:0000256" key="3">
    <source>
        <dbReference type="ARBA" id="ARBA00022475"/>
    </source>
</evidence>
<comment type="similarity">
    <text evidence="2">Belongs to the GSP F family.</text>
</comment>
<dbReference type="PANTHER" id="PTHR30012">
    <property type="entry name" value="GENERAL SECRETION PATHWAY PROTEIN"/>
    <property type="match status" value="1"/>
</dbReference>
<keyword evidence="10" id="KW-1185">Reference proteome</keyword>
<dbReference type="Proteomes" id="UP000257067">
    <property type="component" value="Unassembled WGS sequence"/>
</dbReference>
<feature type="transmembrane region" description="Helical" evidence="7">
    <location>
        <begin position="159"/>
        <end position="182"/>
    </location>
</feature>
<evidence type="ECO:0000313" key="9">
    <source>
        <dbReference type="EMBL" id="RDU69841.1"/>
    </source>
</evidence>
<dbReference type="InterPro" id="IPR018076">
    <property type="entry name" value="T2SS_GspF_dom"/>
</dbReference>
<keyword evidence="4 7" id="KW-0812">Transmembrane</keyword>
<dbReference type="GO" id="GO:0005886">
    <property type="term" value="C:plasma membrane"/>
    <property type="evidence" value="ECO:0007669"/>
    <property type="project" value="UniProtKB-SubCell"/>
</dbReference>
<dbReference type="PRINTS" id="PR00812">
    <property type="entry name" value="BCTERIALGSPF"/>
</dbReference>
<keyword evidence="5 7" id="KW-1133">Transmembrane helix</keyword>
<comment type="caution">
    <text evidence="9">The sequence shown here is derived from an EMBL/GenBank/DDBJ whole genome shotgun (WGS) entry which is preliminary data.</text>
</comment>
<protein>
    <submittedName>
        <fullName evidence="9">Type II secretion system F family protein</fullName>
    </submittedName>
</protein>
<keyword evidence="6 7" id="KW-0472">Membrane</keyword>
<feature type="transmembrane region" description="Helical" evidence="7">
    <location>
        <begin position="202"/>
        <end position="232"/>
    </location>
</feature>